<reference evidence="5" key="1">
    <citation type="submission" date="2025-08" db="UniProtKB">
        <authorList>
            <consortium name="RefSeq"/>
        </authorList>
    </citation>
    <scope>IDENTIFICATION</scope>
</reference>
<feature type="chain" id="PRO_5027966894" evidence="2">
    <location>
        <begin position="33"/>
        <end position="295"/>
    </location>
</feature>
<dbReference type="PROSITE" id="PS50017">
    <property type="entry name" value="DEATH_DOMAIN"/>
    <property type="match status" value="1"/>
</dbReference>
<dbReference type="InParanoid" id="A0A6P7ZJI7"/>
<evidence type="ECO:0000313" key="4">
    <source>
        <dbReference type="Proteomes" id="UP000515156"/>
    </source>
</evidence>
<keyword evidence="2" id="KW-0732">Signal</keyword>
<accession>A0A6P7ZJI7</accession>
<name>A0A6P7ZJI7_9AMPH</name>
<keyword evidence="1" id="KW-0472">Membrane</keyword>
<sequence>MNKSASHSQSARMHLLVNFGVFLGWLANKGSCDDTVADDIGSHMMGRIAEQLTPEECQDFYTRLTTPEKDIEEELDKLSEKNNPIKRRRKRDIVSKEQCLNTLEVWLEKEGDTLYWDQLSRALSRIGRADVARELSKNLNQDKNLEMRRYVEGFPKSLKQSSSLLEPEEEKYGESNRKSRDVKDVAWEDWELIIEREKLPPYDRSLLEWAKPVAFGIIFGFLGATVLAAAVLHITIWLTKWDREVMEYCDEDLTIQKVLGNTGDASSDDTDSSSATLEMEDSLDAGDFWTPHTEL</sequence>
<evidence type="ECO:0000256" key="1">
    <source>
        <dbReference type="SAM" id="Phobius"/>
    </source>
</evidence>
<dbReference type="RefSeq" id="XP_030077688.1">
    <property type="nucleotide sequence ID" value="XM_030221828.1"/>
</dbReference>
<proteinExistence type="predicted"/>
<feature type="signal peptide" evidence="2">
    <location>
        <begin position="1"/>
        <end position="32"/>
    </location>
</feature>
<dbReference type="InterPro" id="IPR011029">
    <property type="entry name" value="DEATH-like_dom_sf"/>
</dbReference>
<gene>
    <name evidence="5" type="primary">LOC115482206</name>
</gene>
<dbReference type="InterPro" id="IPR000488">
    <property type="entry name" value="Death_dom"/>
</dbReference>
<dbReference type="GeneID" id="115482206"/>
<dbReference type="SUPFAM" id="SSF47986">
    <property type="entry name" value="DEATH domain"/>
    <property type="match status" value="1"/>
</dbReference>
<dbReference type="GO" id="GO:0007165">
    <property type="term" value="P:signal transduction"/>
    <property type="evidence" value="ECO:0007669"/>
    <property type="project" value="InterPro"/>
</dbReference>
<protein>
    <submittedName>
        <fullName evidence="5">Uncharacterized protein C12orf81-like isoform X2</fullName>
    </submittedName>
</protein>
<dbReference type="OrthoDB" id="9049812at2759"/>
<evidence type="ECO:0000256" key="2">
    <source>
        <dbReference type="SAM" id="SignalP"/>
    </source>
</evidence>
<dbReference type="Proteomes" id="UP000515156">
    <property type="component" value="Chromosome 12"/>
</dbReference>
<keyword evidence="1" id="KW-0812">Transmembrane</keyword>
<dbReference type="AlphaFoldDB" id="A0A6P7ZJI7"/>
<dbReference type="Gene3D" id="1.10.533.10">
    <property type="entry name" value="Death Domain, Fas"/>
    <property type="match status" value="1"/>
</dbReference>
<keyword evidence="4" id="KW-1185">Reference proteome</keyword>
<evidence type="ECO:0000259" key="3">
    <source>
        <dbReference type="PROSITE" id="PS50017"/>
    </source>
</evidence>
<keyword evidence="1" id="KW-1133">Transmembrane helix</keyword>
<evidence type="ECO:0000313" key="5">
    <source>
        <dbReference type="RefSeq" id="XP_030077688.1"/>
    </source>
</evidence>
<organism evidence="4 5">
    <name type="scientific">Microcaecilia unicolor</name>
    <dbReference type="NCBI Taxonomy" id="1415580"/>
    <lineage>
        <taxon>Eukaryota</taxon>
        <taxon>Metazoa</taxon>
        <taxon>Chordata</taxon>
        <taxon>Craniata</taxon>
        <taxon>Vertebrata</taxon>
        <taxon>Euteleostomi</taxon>
        <taxon>Amphibia</taxon>
        <taxon>Gymnophiona</taxon>
        <taxon>Siphonopidae</taxon>
        <taxon>Microcaecilia</taxon>
    </lineage>
</organism>
<feature type="transmembrane region" description="Helical" evidence="1">
    <location>
        <begin position="213"/>
        <end position="238"/>
    </location>
</feature>
<feature type="domain" description="Death" evidence="3">
    <location>
        <begin position="72"/>
        <end position="139"/>
    </location>
</feature>